<dbReference type="Pfam" id="PF22671">
    <property type="entry name" value="Gp18_domIII_N"/>
    <property type="match status" value="1"/>
</dbReference>
<evidence type="ECO:0000259" key="1">
    <source>
        <dbReference type="Pfam" id="PF22671"/>
    </source>
</evidence>
<feature type="domain" description="Tail sheath protein Gp18-like" evidence="1">
    <location>
        <begin position="27"/>
        <end position="80"/>
    </location>
</feature>
<feature type="non-terminal residue" evidence="2">
    <location>
        <position position="82"/>
    </location>
</feature>
<dbReference type="PANTHER" id="PTHR35861">
    <property type="match status" value="1"/>
</dbReference>
<evidence type="ECO:0000313" key="3">
    <source>
        <dbReference type="Proteomes" id="UP000005512"/>
    </source>
</evidence>
<proteinExistence type="predicted"/>
<evidence type="ECO:0000313" key="2">
    <source>
        <dbReference type="EMBL" id="EFB70302.1"/>
    </source>
</evidence>
<protein>
    <recommendedName>
        <fullName evidence="1">Tail sheath protein Gp18-like domain-containing protein</fullName>
    </recommendedName>
</protein>
<comment type="caution">
    <text evidence="2">The sequence shown here is derived from an EMBL/GenBank/DDBJ whole genome shotgun (WGS) entry which is preliminary data.</text>
</comment>
<dbReference type="InterPro" id="IPR054564">
    <property type="entry name" value="Gp18_domIII_N"/>
</dbReference>
<reference evidence="2" key="1">
    <citation type="submission" date="2009-12" db="EMBL/GenBank/DDBJ databases">
        <authorList>
            <person name="Weinstock G."/>
            <person name="Sodergren E."/>
            <person name="Clifton S."/>
            <person name="Fulton L."/>
            <person name="Fulton B."/>
            <person name="Courtney L."/>
            <person name="Fronick C."/>
            <person name="Harrison M."/>
            <person name="Strong C."/>
            <person name="Farmer C."/>
            <person name="Delahaunty K."/>
            <person name="Markovic C."/>
            <person name="Hall O."/>
            <person name="Minx P."/>
            <person name="Tomlinson C."/>
            <person name="Mitreva M."/>
            <person name="Nelson J."/>
            <person name="Hou S."/>
            <person name="Wollam A."/>
            <person name="Pepin K.H."/>
            <person name="Johnson M."/>
            <person name="Bhonagiri V."/>
            <person name="Nash W.E."/>
            <person name="Warren W."/>
            <person name="Chinwalla A."/>
            <person name="Mardis E.R."/>
            <person name="Wilson R.K."/>
        </authorList>
    </citation>
    <scope>NUCLEOTIDE SEQUENCE [LARGE SCALE GENOMIC DNA]</scope>
    <source>
        <strain evidence="2">DSM 4541</strain>
    </source>
</reference>
<organism evidence="2 3">
    <name type="scientific">Providencia rustigianii DSM 4541</name>
    <dbReference type="NCBI Taxonomy" id="500637"/>
    <lineage>
        <taxon>Bacteria</taxon>
        <taxon>Pseudomonadati</taxon>
        <taxon>Pseudomonadota</taxon>
        <taxon>Gammaproteobacteria</taxon>
        <taxon>Enterobacterales</taxon>
        <taxon>Morganellaceae</taxon>
        <taxon>Providencia</taxon>
    </lineage>
</organism>
<sequence length="82" mass="8615">MAQDYHHGVRVVELNEGTRPIRTINTAIAGMVCTADDADAKHFPLNTPVLITDVMDAAGKAGDTGTLARALEAIGNQSKPVT</sequence>
<dbReference type="PANTHER" id="PTHR35861:SF1">
    <property type="entry name" value="PHAGE TAIL SHEATH PROTEIN"/>
    <property type="match status" value="1"/>
</dbReference>
<dbReference type="HOGENOM" id="CLU_2563861_0_0_6"/>
<dbReference type="Proteomes" id="UP000005512">
    <property type="component" value="Unassembled WGS sequence"/>
</dbReference>
<gene>
    <name evidence="2" type="ORF">PROVRUST_08564</name>
</gene>
<dbReference type="eggNOG" id="COG3497">
    <property type="taxonomic scope" value="Bacteria"/>
</dbReference>
<dbReference type="InterPro" id="IPR052042">
    <property type="entry name" value="Tail_sheath_structural"/>
</dbReference>
<dbReference type="EMBL" id="ABXV02000155">
    <property type="protein sequence ID" value="EFB70302.1"/>
    <property type="molecule type" value="Genomic_DNA"/>
</dbReference>
<keyword evidence="3" id="KW-1185">Reference proteome</keyword>
<dbReference type="AlphaFoldDB" id="D1P8I3"/>
<dbReference type="STRING" id="500637.PROVRUST_08564"/>
<accession>D1P8I3</accession>
<name>D1P8I3_9GAMM</name>